<dbReference type="EMBL" id="JBBPBK010000012">
    <property type="protein sequence ID" value="KAK9273157.1"/>
    <property type="molecule type" value="Genomic_DNA"/>
</dbReference>
<dbReference type="InterPro" id="IPR046533">
    <property type="entry name" value="DUF6598"/>
</dbReference>
<comment type="caution">
    <text evidence="2">The sequence shown here is derived from an EMBL/GenBank/DDBJ whole genome shotgun (WGS) entry which is preliminary data.</text>
</comment>
<dbReference type="AlphaFoldDB" id="A0AAP0NK80"/>
<gene>
    <name evidence="2" type="ORF">L1049_017964</name>
</gene>
<dbReference type="Pfam" id="PF20241">
    <property type="entry name" value="DUF6598"/>
    <property type="match status" value="1"/>
</dbReference>
<accession>A0AAP0NK80</accession>
<proteinExistence type="predicted"/>
<dbReference type="Proteomes" id="UP001415857">
    <property type="component" value="Unassembled WGS sequence"/>
</dbReference>
<evidence type="ECO:0000313" key="3">
    <source>
        <dbReference type="Proteomes" id="UP001415857"/>
    </source>
</evidence>
<keyword evidence="3" id="KW-1185">Reference proteome</keyword>
<dbReference type="PANTHER" id="PTHR33065">
    <property type="entry name" value="OS07G0486400 PROTEIN"/>
    <property type="match status" value="1"/>
</dbReference>
<evidence type="ECO:0000259" key="1">
    <source>
        <dbReference type="Pfam" id="PF20241"/>
    </source>
</evidence>
<dbReference type="PANTHER" id="PTHR33065:SF88">
    <property type="entry name" value="OS11G0104220 PROTEIN"/>
    <property type="match status" value="1"/>
</dbReference>
<protein>
    <recommendedName>
        <fullName evidence="1">DUF6598 domain-containing protein</fullName>
    </recommendedName>
</protein>
<feature type="domain" description="DUF6598" evidence="1">
    <location>
        <begin position="90"/>
        <end position="333"/>
    </location>
</feature>
<sequence>MKNSRSENLPTRRLDIQLQTDNCTITLRIQHELGNTTNVADGQLSPTCEDVVDDGQLSPLREDVVDDGQLSPLREDIVAPWRRFIRGKQMLEVFSMQIINTNGEYRVYLYGEIKVFNPFDDFQHIYNQNRETSESIRTGDIALLTRSAQSMELYDSFTIDVALTYEYSSWILDDEFISKKFMWQLLSDSGGFDKLLFEDVWGLFGGVILNYIVFSDAVEATLEFMLINGDEENPAKLYGGLTARNSKFVDDIAEIVLFRKTSREGIVGRPGQLIPLSRSLVAVPFDSSLIVEANLLDSSNKVIAEGIAEFPAQLSGTAEKNISGKYGEIRVKVTWFI</sequence>
<evidence type="ECO:0000313" key="2">
    <source>
        <dbReference type="EMBL" id="KAK9273157.1"/>
    </source>
</evidence>
<organism evidence="2 3">
    <name type="scientific">Liquidambar formosana</name>
    <name type="common">Formosan gum</name>
    <dbReference type="NCBI Taxonomy" id="63359"/>
    <lineage>
        <taxon>Eukaryota</taxon>
        <taxon>Viridiplantae</taxon>
        <taxon>Streptophyta</taxon>
        <taxon>Embryophyta</taxon>
        <taxon>Tracheophyta</taxon>
        <taxon>Spermatophyta</taxon>
        <taxon>Magnoliopsida</taxon>
        <taxon>eudicotyledons</taxon>
        <taxon>Gunneridae</taxon>
        <taxon>Pentapetalae</taxon>
        <taxon>Saxifragales</taxon>
        <taxon>Altingiaceae</taxon>
        <taxon>Liquidambar</taxon>
    </lineage>
</organism>
<reference evidence="2 3" key="1">
    <citation type="journal article" date="2024" name="Plant J.">
        <title>Genome sequences and population genomics reveal climatic adaptation and genomic divergence between two closely related sweetgum species.</title>
        <authorList>
            <person name="Xu W.Q."/>
            <person name="Ren C.Q."/>
            <person name="Zhang X.Y."/>
            <person name="Comes H.P."/>
            <person name="Liu X.H."/>
            <person name="Li Y.G."/>
            <person name="Kettle C.J."/>
            <person name="Jalonen R."/>
            <person name="Gaisberger H."/>
            <person name="Ma Y.Z."/>
            <person name="Qiu Y.X."/>
        </authorList>
    </citation>
    <scope>NUCLEOTIDE SEQUENCE [LARGE SCALE GENOMIC DNA]</scope>
    <source>
        <strain evidence="2">Hangzhou</strain>
    </source>
</reference>
<name>A0AAP0NK80_LIQFO</name>